<dbReference type="InterPro" id="IPR057326">
    <property type="entry name" value="KR_dom"/>
</dbReference>
<protein>
    <submittedName>
        <fullName evidence="5">SDR family NAD(P)-dependent oxidoreductase</fullName>
        <ecNumber evidence="5">1.-.-.-</ecNumber>
    </submittedName>
</protein>
<dbReference type="InterPro" id="IPR036291">
    <property type="entry name" value="NAD(P)-bd_dom_sf"/>
</dbReference>
<sequence>MPATAIVTGASSGLGQEFARIHAATGGRVILTARREPELLALKQELEDRHGTEVHVFPADLGQPGAAEELYAAVRAAGLAPEILINNAGFGGQGKFVERDLSRHLAMVDVNIKALMVLTYLFGRDMAGRGAGRILNVGSTAGFLPGPQQAAYFASKAFVNSFSQAIDQELRPRGVTCTVLAPGYVETGFASAADMEGTAMVKAGGADAPTVAKMGYDAMMEGRLVKINSAALNFALTWIVPLLPRRMVLRLAERTQSK</sequence>
<evidence type="ECO:0000313" key="5">
    <source>
        <dbReference type="EMBL" id="MFC3142693.1"/>
    </source>
</evidence>
<evidence type="ECO:0000256" key="2">
    <source>
        <dbReference type="ARBA" id="ARBA00023002"/>
    </source>
</evidence>
<reference evidence="6" key="1">
    <citation type="journal article" date="2019" name="Int. J. Syst. Evol. Microbiol.">
        <title>The Global Catalogue of Microorganisms (GCM) 10K type strain sequencing project: providing services to taxonomists for standard genome sequencing and annotation.</title>
        <authorList>
            <consortium name="The Broad Institute Genomics Platform"/>
            <consortium name="The Broad Institute Genome Sequencing Center for Infectious Disease"/>
            <person name="Wu L."/>
            <person name="Ma J."/>
        </authorList>
    </citation>
    <scope>NUCLEOTIDE SEQUENCE [LARGE SCALE GENOMIC DNA]</scope>
    <source>
        <strain evidence="6">KCTC 52366</strain>
    </source>
</reference>
<evidence type="ECO:0000259" key="4">
    <source>
        <dbReference type="SMART" id="SM00822"/>
    </source>
</evidence>
<dbReference type="Gene3D" id="3.40.50.720">
    <property type="entry name" value="NAD(P)-binding Rossmann-like Domain"/>
    <property type="match status" value="1"/>
</dbReference>
<dbReference type="PANTHER" id="PTHR44196">
    <property type="entry name" value="DEHYDROGENASE/REDUCTASE SDR FAMILY MEMBER 7B"/>
    <property type="match status" value="1"/>
</dbReference>
<evidence type="ECO:0000256" key="1">
    <source>
        <dbReference type="ARBA" id="ARBA00006484"/>
    </source>
</evidence>
<evidence type="ECO:0000256" key="3">
    <source>
        <dbReference type="RuleBase" id="RU000363"/>
    </source>
</evidence>
<dbReference type="SUPFAM" id="SSF51735">
    <property type="entry name" value="NAD(P)-binding Rossmann-fold domains"/>
    <property type="match status" value="1"/>
</dbReference>
<dbReference type="GO" id="GO:0016491">
    <property type="term" value="F:oxidoreductase activity"/>
    <property type="evidence" value="ECO:0007669"/>
    <property type="project" value="UniProtKB-KW"/>
</dbReference>
<dbReference type="CDD" id="cd05233">
    <property type="entry name" value="SDR_c"/>
    <property type="match status" value="1"/>
</dbReference>
<dbReference type="PANTHER" id="PTHR44196:SF2">
    <property type="entry name" value="SHORT-CHAIN DEHYDROGENASE-RELATED"/>
    <property type="match status" value="1"/>
</dbReference>
<keyword evidence="2 5" id="KW-0560">Oxidoreductase</keyword>
<dbReference type="EMBL" id="JBHRTB010000010">
    <property type="protein sequence ID" value="MFC3142693.1"/>
    <property type="molecule type" value="Genomic_DNA"/>
</dbReference>
<evidence type="ECO:0000313" key="6">
    <source>
        <dbReference type="Proteomes" id="UP001595632"/>
    </source>
</evidence>
<dbReference type="InterPro" id="IPR002347">
    <property type="entry name" value="SDR_fam"/>
</dbReference>
<comment type="similarity">
    <text evidence="1 3">Belongs to the short-chain dehydrogenases/reductases (SDR) family.</text>
</comment>
<feature type="domain" description="Ketoreductase" evidence="4">
    <location>
        <begin position="3"/>
        <end position="188"/>
    </location>
</feature>
<organism evidence="5 6">
    <name type="scientific">Psychromarinibacter halotolerans</name>
    <dbReference type="NCBI Taxonomy" id="1775175"/>
    <lineage>
        <taxon>Bacteria</taxon>
        <taxon>Pseudomonadati</taxon>
        <taxon>Pseudomonadota</taxon>
        <taxon>Alphaproteobacteria</taxon>
        <taxon>Rhodobacterales</taxon>
        <taxon>Paracoccaceae</taxon>
        <taxon>Psychromarinibacter</taxon>
    </lineage>
</organism>
<dbReference type="Pfam" id="PF00106">
    <property type="entry name" value="adh_short"/>
    <property type="match status" value="1"/>
</dbReference>
<gene>
    <name evidence="5" type="ORF">ACFOGP_08230</name>
</gene>
<dbReference type="Proteomes" id="UP001595632">
    <property type="component" value="Unassembled WGS sequence"/>
</dbReference>
<dbReference type="PRINTS" id="PR00080">
    <property type="entry name" value="SDRFAMILY"/>
</dbReference>
<keyword evidence="6" id="KW-1185">Reference proteome</keyword>
<dbReference type="EC" id="1.-.-.-" evidence="5"/>
<accession>A0ABV7GPW5</accession>
<proteinExistence type="inferred from homology"/>
<comment type="caution">
    <text evidence="5">The sequence shown here is derived from an EMBL/GenBank/DDBJ whole genome shotgun (WGS) entry which is preliminary data.</text>
</comment>
<dbReference type="RefSeq" id="WP_275633485.1">
    <property type="nucleotide sequence ID" value="NZ_JARGYD010000005.1"/>
</dbReference>
<dbReference type="PRINTS" id="PR00081">
    <property type="entry name" value="GDHRDH"/>
</dbReference>
<dbReference type="SMART" id="SM00822">
    <property type="entry name" value="PKS_KR"/>
    <property type="match status" value="1"/>
</dbReference>
<dbReference type="PIRSF" id="PIRSF000126">
    <property type="entry name" value="11-beta-HSD1"/>
    <property type="match status" value="1"/>
</dbReference>
<name>A0ABV7GPW5_9RHOB</name>